<evidence type="ECO:0000313" key="2">
    <source>
        <dbReference type="Proteomes" id="UP000737391"/>
    </source>
</evidence>
<dbReference type="AlphaFoldDB" id="A0A9P5AXN0"/>
<protein>
    <submittedName>
        <fullName evidence="1">Uncharacterized protein</fullName>
    </submittedName>
</protein>
<dbReference type="Proteomes" id="UP000737391">
    <property type="component" value="Unassembled WGS sequence"/>
</dbReference>
<keyword evidence="2" id="KW-1185">Reference proteome</keyword>
<gene>
    <name evidence="1" type="ORF">FAGAP_12294</name>
</gene>
<dbReference type="EMBL" id="LUFC02001277">
    <property type="protein sequence ID" value="KAF4478592.1"/>
    <property type="molecule type" value="Genomic_DNA"/>
</dbReference>
<proteinExistence type="predicted"/>
<reference evidence="1" key="1">
    <citation type="submission" date="2020-01" db="EMBL/GenBank/DDBJ databases">
        <title>Identification and distribution of gene clusters putatively required for synthesis of sphingolipid metabolism inhibitors in phylogenetically diverse species of the filamentous fungus Fusarium.</title>
        <authorList>
            <person name="Kim H.-S."/>
            <person name="Busman M."/>
            <person name="Brown D.W."/>
            <person name="Divon H."/>
            <person name="Uhlig S."/>
            <person name="Proctor R.H."/>
        </authorList>
    </citation>
    <scope>NUCLEOTIDE SEQUENCE</scope>
    <source>
        <strain evidence="1">NRRL 31653</strain>
    </source>
</reference>
<name>A0A9P5AXN0_9HYPO</name>
<evidence type="ECO:0000313" key="1">
    <source>
        <dbReference type="EMBL" id="KAF4478592.1"/>
    </source>
</evidence>
<organism evidence="1 2">
    <name type="scientific">Fusarium agapanthi</name>
    <dbReference type="NCBI Taxonomy" id="1803897"/>
    <lineage>
        <taxon>Eukaryota</taxon>
        <taxon>Fungi</taxon>
        <taxon>Dikarya</taxon>
        <taxon>Ascomycota</taxon>
        <taxon>Pezizomycotina</taxon>
        <taxon>Sordariomycetes</taxon>
        <taxon>Hypocreomycetidae</taxon>
        <taxon>Hypocreales</taxon>
        <taxon>Nectriaceae</taxon>
        <taxon>Fusarium</taxon>
        <taxon>Fusarium fujikuroi species complex</taxon>
    </lineage>
</organism>
<sequence length="545" mass="62471">MFGTGFFRGPIAATTTVQEETPQLGTLQNQASFTNIREVVQRVKNTIEWTAEWSQSDPWTKTYGIKNKVVTSTERQPLVGTLKNETGESFDEVDPFFESYPLSRSVERQARVVKGFCGDTKRLLLPGVTSDGSVEIQPHKGQAASAWVSDRDWYPQDSEDTALVPHRSFGRVLGDNDIWAVLQKKVAGFRELLANYITDAPTPVMSSREIFWWGSMCFLFSFNLPFFATSAQTEKDNRMLWNGKLPLRRRHDLSFLHLEDHDKHRYSGSESSFSSSSSKNELFLVEGVCSIVVTGRTDRYWTAACLNDDLSEEDDEPRLTIDDEDDPDMGTEKDPIILKVYNKPVSPRAYALAALATSLTKIADYHKDIQHQFGTSLNHHTPTSWYGTPKNTSSQPMQDWRKRYPEVLEWVIHYNSRLIEKLEYFLSHHLMITPEGLPQHPLWQSVHKEERVIQCLTELRDILDSLRDVDSELRRFLQTCVEARREKKFEYQDEQVGREKTLHKITFAGIFIGSGNPEPDCPNLRGQTGECQRSLFTRIHGFDMG</sequence>
<accession>A0A9P5AXN0</accession>
<comment type="caution">
    <text evidence="1">The sequence shown here is derived from an EMBL/GenBank/DDBJ whole genome shotgun (WGS) entry which is preliminary data.</text>
</comment>
<dbReference type="OrthoDB" id="5097863at2759"/>